<dbReference type="GO" id="GO:0005886">
    <property type="term" value="C:plasma membrane"/>
    <property type="evidence" value="ECO:0007669"/>
    <property type="project" value="UniProtKB-SubCell"/>
</dbReference>
<dbReference type="NCBIfam" id="TIGR02123">
    <property type="entry name" value="TRAP_fused"/>
    <property type="match status" value="1"/>
</dbReference>
<protein>
    <submittedName>
        <fullName evidence="4">TRAP transporter fused permease subunit</fullName>
    </submittedName>
</protein>
<dbReference type="InterPro" id="IPR010656">
    <property type="entry name" value="DctM"/>
</dbReference>
<evidence type="ECO:0000313" key="4">
    <source>
        <dbReference type="EMBL" id="NBG94694.1"/>
    </source>
</evidence>
<feature type="transmembrane region" description="Helical" evidence="2">
    <location>
        <begin position="129"/>
        <end position="146"/>
    </location>
</feature>
<feature type="transmembrane region" description="Helical" evidence="2">
    <location>
        <begin position="670"/>
        <end position="686"/>
    </location>
</feature>
<feature type="transmembrane region" description="Helical" evidence="2">
    <location>
        <begin position="622"/>
        <end position="640"/>
    </location>
</feature>
<organism evidence="4 5">
    <name type="scientific">Pyruvatibacter mobilis</name>
    <dbReference type="NCBI Taxonomy" id="1712261"/>
    <lineage>
        <taxon>Bacteria</taxon>
        <taxon>Pseudomonadati</taxon>
        <taxon>Pseudomonadota</taxon>
        <taxon>Alphaproteobacteria</taxon>
        <taxon>Hyphomicrobiales</taxon>
        <taxon>Parvibaculaceae</taxon>
        <taxon>Pyruvatibacter</taxon>
    </lineage>
</organism>
<accession>A0A845Q8B9</accession>
<dbReference type="GeneID" id="300653682"/>
<dbReference type="GO" id="GO:0022857">
    <property type="term" value="F:transmembrane transporter activity"/>
    <property type="evidence" value="ECO:0007669"/>
    <property type="project" value="UniProtKB-UniRule"/>
</dbReference>
<feature type="domain" description="TRAP C4-dicarboxylate transport system permease DctM subunit" evidence="3">
    <location>
        <begin position="116"/>
        <end position="607"/>
    </location>
</feature>
<dbReference type="Proteomes" id="UP000470384">
    <property type="component" value="Unassembled WGS sequence"/>
</dbReference>
<reference evidence="4 5" key="1">
    <citation type="journal article" date="2016" name="Int. J. Syst. Evol. Microbiol.">
        <title>Pyruvatibacter mobilis gen. nov., sp. nov., a marine bacterium from the culture broth of Picochlorum sp. 122.</title>
        <authorList>
            <person name="Wang G."/>
            <person name="Tang M."/>
            <person name="Wu H."/>
            <person name="Dai S."/>
            <person name="Li T."/>
            <person name="Chen C."/>
            <person name="He H."/>
            <person name="Fan J."/>
            <person name="Xiang W."/>
            <person name="Li X."/>
        </authorList>
    </citation>
    <scope>NUCLEOTIDE SEQUENCE [LARGE SCALE GENOMIC DNA]</scope>
    <source>
        <strain evidence="4 5">GYP-11</strain>
    </source>
</reference>
<proteinExistence type="predicted"/>
<evidence type="ECO:0000256" key="1">
    <source>
        <dbReference type="RuleBase" id="RU369079"/>
    </source>
</evidence>
<comment type="subcellular location">
    <subcellularLocation>
        <location evidence="1">Cell inner membrane</location>
        <topology evidence="1">Multi-pass membrane protein</topology>
    </subcellularLocation>
</comment>
<feature type="transmembrane region" description="Helical" evidence="2">
    <location>
        <begin position="181"/>
        <end position="201"/>
    </location>
</feature>
<name>A0A845Q8B9_9HYPH</name>
<sequence>MADEPGSGTGGMPAAAPLGRLGIAFAVVVSAAHLWANLFGTMPELQAAGFHFGLFAILCVLLFPASGPRALRIIADGLIAAGALATSIYLYMAEDALYARGVSFIWSDWIAALTAIAIVMELARRTTGWVVPVLTLLALTYVVLWGPHVPGAFAFAGLSAETLLFRSYFGTDGMFGPIARISWTFVFMFILLGAFLVRSGAGDFILALARAAAGRMTGGPGIVAILGSGLMGSITGSAVANTVSTGVITIPLMKRAGFPPKFAGGVEAAASTGGQLMPPVMGAGAFVMASFTQISYLEIIAVSVLPAILYFFTVGVFVRLQAARLGLTPENDAEPIGPVLRQGWHFLLPIGALAGLLIWGFTPVFAAAIAILVTVASSWLSGTPMRLDDVLAAAADGAKSMAPTAMLLLCVGLIVNVVGMTGIGNTFSLMLSGWAGGSLLLTLVLVALASLILGMGLPVTASYIVLATLSAPAIYGLMVDAELVRTLMAGGSTPELAAYALLAAPDLAALVGQQMTETQASTLLAALPADIRATLADGLLSPPLLASMLLAAHLVIFWLSQDSNVTPPVALCAFAAASIAGTRPMETGLSAWKIAKGLYLVPLLFVYQPLVTGTGIEPLVTALMAMPAFMALAASLQGYFAATLPPLSRLVLGVAGSAVILPWGTLWEHVALSCILAVGLAVFWRFQTRRA</sequence>
<keyword evidence="1" id="KW-0997">Cell inner membrane</keyword>
<feature type="transmembrane region" description="Helical" evidence="2">
    <location>
        <begin position="70"/>
        <end position="92"/>
    </location>
</feature>
<evidence type="ECO:0000313" key="5">
    <source>
        <dbReference type="Proteomes" id="UP000470384"/>
    </source>
</evidence>
<feature type="transmembrane region" description="Helical" evidence="2">
    <location>
        <begin position="104"/>
        <end position="122"/>
    </location>
</feature>
<keyword evidence="2" id="KW-0472">Membrane</keyword>
<keyword evidence="5" id="KW-1185">Reference proteome</keyword>
<gene>
    <name evidence="4" type="ORF">GTQ45_02995</name>
</gene>
<keyword evidence="1" id="KW-1003">Cell membrane</keyword>
<evidence type="ECO:0000259" key="3">
    <source>
        <dbReference type="Pfam" id="PF06808"/>
    </source>
</evidence>
<dbReference type="PANTHER" id="PTHR43849:SF2">
    <property type="entry name" value="BLL3936 PROTEIN"/>
    <property type="match status" value="1"/>
</dbReference>
<dbReference type="RefSeq" id="WP_160586745.1">
    <property type="nucleotide sequence ID" value="NZ_BMHN01000001.1"/>
</dbReference>
<keyword evidence="2" id="KW-1133">Transmembrane helix</keyword>
<evidence type="ECO:0000256" key="2">
    <source>
        <dbReference type="SAM" id="Phobius"/>
    </source>
</evidence>
<keyword evidence="1" id="KW-0813">Transport</keyword>
<dbReference type="InterPro" id="IPR011853">
    <property type="entry name" value="TRAP_DctM-Dct_fused"/>
</dbReference>
<feature type="transmembrane region" description="Helical" evidence="2">
    <location>
        <begin position="350"/>
        <end position="380"/>
    </location>
</feature>
<feature type="transmembrane region" description="Helical" evidence="2">
    <location>
        <begin position="431"/>
        <end position="453"/>
    </location>
</feature>
<feature type="transmembrane region" description="Helical" evidence="2">
    <location>
        <begin position="21"/>
        <end position="39"/>
    </location>
</feature>
<dbReference type="Pfam" id="PF06808">
    <property type="entry name" value="DctM"/>
    <property type="match status" value="1"/>
</dbReference>
<feature type="transmembrane region" description="Helical" evidence="2">
    <location>
        <begin position="294"/>
        <end position="318"/>
    </location>
</feature>
<feature type="transmembrane region" description="Helical" evidence="2">
    <location>
        <begin position="221"/>
        <end position="250"/>
    </location>
</feature>
<comment type="function">
    <text evidence="1">Part of the tripartite ATP-independent periplasmic (TRAP) transport system.</text>
</comment>
<dbReference type="EMBL" id="WXYQ01000001">
    <property type="protein sequence ID" value="NBG94694.1"/>
    <property type="molecule type" value="Genomic_DNA"/>
</dbReference>
<feature type="transmembrane region" description="Helical" evidence="2">
    <location>
        <begin position="459"/>
        <end position="478"/>
    </location>
</feature>
<dbReference type="OrthoDB" id="9759894at2"/>
<dbReference type="PANTHER" id="PTHR43849">
    <property type="entry name" value="BLL3936 PROTEIN"/>
    <property type="match status" value="1"/>
</dbReference>
<comment type="caution">
    <text evidence="4">The sequence shown here is derived from an EMBL/GenBank/DDBJ whole genome shotgun (WGS) entry which is preliminary data.</text>
</comment>
<feature type="transmembrane region" description="Helical" evidence="2">
    <location>
        <begin position="539"/>
        <end position="559"/>
    </location>
</feature>
<dbReference type="AlphaFoldDB" id="A0A845Q8B9"/>
<feature type="transmembrane region" description="Helical" evidence="2">
    <location>
        <begin position="45"/>
        <end position="63"/>
    </location>
</feature>
<keyword evidence="2" id="KW-0812">Transmembrane</keyword>
<feature type="transmembrane region" description="Helical" evidence="2">
    <location>
        <begin position="400"/>
        <end position="419"/>
    </location>
</feature>